<accession>A0A1H8KPS1</accession>
<evidence type="ECO:0000313" key="2">
    <source>
        <dbReference type="Proteomes" id="UP000198984"/>
    </source>
</evidence>
<dbReference type="AlphaFoldDB" id="A0A1H8KPS1"/>
<keyword evidence="2" id="KW-1185">Reference proteome</keyword>
<reference evidence="1 2" key="1">
    <citation type="submission" date="2016-10" db="EMBL/GenBank/DDBJ databases">
        <authorList>
            <person name="de Groot N.N."/>
        </authorList>
    </citation>
    <scope>NUCLEOTIDE SEQUENCE [LARGE SCALE GENOMIC DNA]</scope>
    <source>
        <strain evidence="1 2">DSM 21039</strain>
    </source>
</reference>
<gene>
    <name evidence="1" type="ORF">SAMN04488505_1199</name>
</gene>
<dbReference type="EMBL" id="FOBB01000019">
    <property type="protein sequence ID" value="SEN94923.1"/>
    <property type="molecule type" value="Genomic_DNA"/>
</dbReference>
<sequence length="75" mass="8563">MEKQQLTVPYKGNEYDVYLAIEKKPTLRRISAQVGGQDILFVANDQVCSHAIYRESIIDEGLLTEIGKRICSEYL</sequence>
<dbReference type="Proteomes" id="UP000198984">
    <property type="component" value="Unassembled WGS sequence"/>
</dbReference>
<name>A0A1H8KPS1_9BACT</name>
<evidence type="ECO:0000313" key="1">
    <source>
        <dbReference type="EMBL" id="SEN94923.1"/>
    </source>
</evidence>
<dbReference type="STRING" id="573321.SAMN04488505_1199"/>
<organism evidence="1 2">
    <name type="scientific">Chitinophaga rupis</name>
    <dbReference type="NCBI Taxonomy" id="573321"/>
    <lineage>
        <taxon>Bacteria</taxon>
        <taxon>Pseudomonadati</taxon>
        <taxon>Bacteroidota</taxon>
        <taxon>Chitinophagia</taxon>
        <taxon>Chitinophagales</taxon>
        <taxon>Chitinophagaceae</taxon>
        <taxon>Chitinophaga</taxon>
    </lineage>
</organism>
<protein>
    <submittedName>
        <fullName evidence="1">Uncharacterized protein</fullName>
    </submittedName>
</protein>
<proteinExistence type="predicted"/>
<dbReference type="RefSeq" id="WP_089921437.1">
    <property type="nucleotide sequence ID" value="NZ_FOBB01000019.1"/>
</dbReference>